<feature type="transmembrane region" description="Helical" evidence="10">
    <location>
        <begin position="132"/>
        <end position="154"/>
    </location>
</feature>
<feature type="transmembrane region" description="Helical" evidence="10">
    <location>
        <begin position="515"/>
        <end position="533"/>
    </location>
</feature>
<evidence type="ECO:0000256" key="9">
    <source>
        <dbReference type="ARBA" id="ARBA00023224"/>
    </source>
</evidence>
<dbReference type="AlphaFoldDB" id="A0A482W3N2"/>
<evidence type="ECO:0000256" key="3">
    <source>
        <dbReference type="ARBA" id="ARBA00022606"/>
    </source>
</evidence>
<evidence type="ECO:0000256" key="10">
    <source>
        <dbReference type="SAM" id="Phobius"/>
    </source>
</evidence>
<organism evidence="11 12">
    <name type="scientific">Asbolus verrucosus</name>
    <name type="common">Desert ironclad beetle</name>
    <dbReference type="NCBI Taxonomy" id="1661398"/>
    <lineage>
        <taxon>Eukaryota</taxon>
        <taxon>Metazoa</taxon>
        <taxon>Ecdysozoa</taxon>
        <taxon>Arthropoda</taxon>
        <taxon>Hexapoda</taxon>
        <taxon>Insecta</taxon>
        <taxon>Pterygota</taxon>
        <taxon>Neoptera</taxon>
        <taxon>Endopterygota</taxon>
        <taxon>Coleoptera</taxon>
        <taxon>Polyphaga</taxon>
        <taxon>Cucujiformia</taxon>
        <taxon>Tenebrionidae</taxon>
        <taxon>Pimeliinae</taxon>
        <taxon>Asbolus</taxon>
    </lineage>
</organism>
<comment type="subcellular location">
    <subcellularLocation>
        <location evidence="1">Cell membrane</location>
        <topology evidence="1">Multi-pass membrane protein</topology>
    </subcellularLocation>
</comment>
<feature type="transmembrane region" description="Helical" evidence="10">
    <location>
        <begin position="296"/>
        <end position="316"/>
    </location>
</feature>
<keyword evidence="6 10" id="KW-1133">Transmembrane helix</keyword>
<keyword evidence="7 10" id="KW-0472">Membrane</keyword>
<dbReference type="GO" id="GO:0007165">
    <property type="term" value="P:signal transduction"/>
    <property type="evidence" value="ECO:0007669"/>
    <property type="project" value="UniProtKB-KW"/>
</dbReference>
<keyword evidence="12" id="KW-1185">Reference proteome</keyword>
<dbReference type="GO" id="GO:0005549">
    <property type="term" value="F:odorant binding"/>
    <property type="evidence" value="ECO:0007669"/>
    <property type="project" value="InterPro"/>
</dbReference>
<reference evidence="11 12" key="1">
    <citation type="submission" date="2017-03" db="EMBL/GenBank/DDBJ databases">
        <title>Genome of the blue death feigning beetle - Asbolus verrucosus.</title>
        <authorList>
            <person name="Rider S.D."/>
        </authorList>
    </citation>
    <scope>NUCLEOTIDE SEQUENCE [LARGE SCALE GENOMIC DNA]</scope>
    <source>
        <strain evidence="11">Butters</strain>
        <tissue evidence="11">Head and leg muscle</tissue>
    </source>
</reference>
<feature type="transmembrane region" description="Helical" evidence="10">
    <location>
        <begin position="75"/>
        <end position="97"/>
    </location>
</feature>
<evidence type="ECO:0000256" key="4">
    <source>
        <dbReference type="ARBA" id="ARBA00022692"/>
    </source>
</evidence>
<keyword evidence="2" id="KW-1003">Cell membrane</keyword>
<dbReference type="EMBL" id="QDEB01035852">
    <property type="protein sequence ID" value="RZC39287.1"/>
    <property type="molecule type" value="Genomic_DNA"/>
</dbReference>
<accession>A0A482W3N2</accession>
<name>A0A482W3N2_ASBVE</name>
<feature type="transmembrane region" description="Helical" evidence="10">
    <location>
        <begin position="43"/>
        <end position="69"/>
    </location>
</feature>
<protein>
    <submittedName>
        <fullName evidence="11">7tm 6 domain containing protein</fullName>
    </submittedName>
</protein>
<keyword evidence="8" id="KW-0675">Receptor</keyword>
<proteinExistence type="predicted"/>
<sequence length="543" mass="63562">IGNYNHQKMERVDWKKTIKINILMLKIVGLWPAGDESYKPNLYLLYAAISILCFQVGHIFFQIVNLYFIRDDLEALTGVIFIVLMEMQGVLKAYCVIKNMKMLKQLMITINSDLFQPKNKEQRALIQPNINAWKTVVSTFWFFAAFCLFFWSMFPILDKSVKDYRLPFLAWYPHNTKTSPQYEFTYLYQSIAFNLLAMVNVNIDTLIAALNMYIGAQFDILCDDLRNIHCDSEEKPRDVSKKLKICIHHHREILRFADYANRFYNWLLFVEFFVSGITIGLSMFQLTLVIPFSSEFHSLAMYANAVLVEIFMYCWFGNEIEVKSSKLSYAVFESDWTEFSLEVKKNLIFFVLKVQKPLKISALGLFYLSVETFMTWNMIFSLITFSIHLNSILAYGNTISVEIFMYCGFSMKSKASAPNFLIILLNLIGPTCLLKKLLIFFVLRVQKPLKMFTPGLFYLSVETFMKVELQPDYVPIDIVSFESDWTDLPQNLKKLLIFFVLKMQKPLKISDLDLFYLWVDTFVKILKIAWFYFSLMNQASASE</sequence>
<dbReference type="PANTHER" id="PTHR21137:SF35">
    <property type="entry name" value="ODORANT RECEPTOR 19A-RELATED"/>
    <property type="match status" value="1"/>
</dbReference>
<dbReference type="Pfam" id="PF02949">
    <property type="entry name" value="7tm_6"/>
    <property type="match status" value="1"/>
</dbReference>
<evidence type="ECO:0000313" key="11">
    <source>
        <dbReference type="EMBL" id="RZC39287.1"/>
    </source>
</evidence>
<comment type="caution">
    <text evidence="11">The sequence shown here is derived from an EMBL/GenBank/DDBJ whole genome shotgun (WGS) entry which is preliminary data.</text>
</comment>
<dbReference type="InterPro" id="IPR004117">
    <property type="entry name" value="7tm6_olfct_rcpt"/>
</dbReference>
<evidence type="ECO:0000256" key="8">
    <source>
        <dbReference type="ARBA" id="ARBA00023170"/>
    </source>
</evidence>
<dbReference type="OrthoDB" id="8196465at2759"/>
<feature type="transmembrane region" description="Helical" evidence="10">
    <location>
        <begin position="421"/>
        <end position="443"/>
    </location>
</feature>
<keyword evidence="9" id="KW-0807">Transducer</keyword>
<feature type="transmembrane region" description="Helical" evidence="10">
    <location>
        <begin position="263"/>
        <end position="284"/>
    </location>
</feature>
<evidence type="ECO:0000256" key="2">
    <source>
        <dbReference type="ARBA" id="ARBA00022475"/>
    </source>
</evidence>
<gene>
    <name evidence="11" type="ORF">BDFB_007096</name>
</gene>
<dbReference type="PANTHER" id="PTHR21137">
    <property type="entry name" value="ODORANT RECEPTOR"/>
    <property type="match status" value="1"/>
</dbReference>
<evidence type="ECO:0000256" key="5">
    <source>
        <dbReference type="ARBA" id="ARBA00022725"/>
    </source>
</evidence>
<evidence type="ECO:0000256" key="6">
    <source>
        <dbReference type="ARBA" id="ARBA00022989"/>
    </source>
</evidence>
<keyword evidence="3" id="KW-0716">Sensory transduction</keyword>
<dbReference type="GO" id="GO:0005886">
    <property type="term" value="C:plasma membrane"/>
    <property type="evidence" value="ECO:0007669"/>
    <property type="project" value="UniProtKB-SubCell"/>
</dbReference>
<keyword evidence="4 10" id="KW-0812">Transmembrane</keyword>
<feature type="non-terminal residue" evidence="11">
    <location>
        <position position="1"/>
    </location>
</feature>
<dbReference type="GO" id="GO:0004984">
    <property type="term" value="F:olfactory receptor activity"/>
    <property type="evidence" value="ECO:0007669"/>
    <property type="project" value="InterPro"/>
</dbReference>
<evidence type="ECO:0000256" key="1">
    <source>
        <dbReference type="ARBA" id="ARBA00004651"/>
    </source>
</evidence>
<dbReference type="Proteomes" id="UP000292052">
    <property type="component" value="Unassembled WGS sequence"/>
</dbReference>
<evidence type="ECO:0000313" key="12">
    <source>
        <dbReference type="Proteomes" id="UP000292052"/>
    </source>
</evidence>
<keyword evidence="5" id="KW-0552">Olfaction</keyword>
<evidence type="ECO:0000256" key="7">
    <source>
        <dbReference type="ARBA" id="ARBA00023136"/>
    </source>
</evidence>
<feature type="transmembrane region" description="Helical" evidence="10">
    <location>
        <begin position="186"/>
        <end position="210"/>
    </location>
</feature>